<reference evidence="1" key="1">
    <citation type="submission" date="2019-04" db="EMBL/GenBank/DDBJ databases">
        <authorList>
            <person name="Brambilla D."/>
        </authorList>
    </citation>
    <scope>NUCLEOTIDE SEQUENCE</scope>
    <source>
        <strain evidence="1">BAL1</strain>
    </source>
</reference>
<name>A0A486XRG9_9GAMM</name>
<accession>A0A486XRG9</accession>
<organism evidence="1">
    <name type="scientific">Rheinheimera sp. BAL341</name>
    <dbReference type="NCBI Taxonomy" id="1708203"/>
    <lineage>
        <taxon>Bacteria</taxon>
        <taxon>Pseudomonadati</taxon>
        <taxon>Pseudomonadota</taxon>
        <taxon>Gammaproteobacteria</taxon>
        <taxon>Chromatiales</taxon>
        <taxon>Chromatiaceae</taxon>
        <taxon>Rheinheimera</taxon>
    </lineage>
</organism>
<dbReference type="AlphaFoldDB" id="A0A486XRG9"/>
<protein>
    <submittedName>
        <fullName evidence="1">Uncharacterized protein</fullName>
    </submittedName>
</protein>
<proteinExistence type="predicted"/>
<sequence length="49" mass="5116">MDNAVFATKLARATASKRENNAEQFNNVSPGNPTTSCRGCAGCSLLNPS</sequence>
<evidence type="ECO:0000313" key="1">
    <source>
        <dbReference type="EMBL" id="VHO04315.1"/>
    </source>
</evidence>
<gene>
    <name evidence="1" type="ORF">BAL341_1826</name>
</gene>
<dbReference type="EMBL" id="CAAJGR010000099">
    <property type="protein sequence ID" value="VHO04315.1"/>
    <property type="molecule type" value="Genomic_DNA"/>
</dbReference>